<dbReference type="InterPro" id="IPR002347">
    <property type="entry name" value="SDR_fam"/>
</dbReference>
<comment type="caution">
    <text evidence="1">The sequence shown here is derived from an EMBL/GenBank/DDBJ whole genome shotgun (WGS) entry which is preliminary data.</text>
</comment>
<evidence type="ECO:0000313" key="2">
    <source>
        <dbReference type="Proteomes" id="UP001634394"/>
    </source>
</evidence>
<dbReference type="Gene3D" id="3.40.50.720">
    <property type="entry name" value="NAD(P)-binding Rossmann-like Domain"/>
    <property type="match status" value="1"/>
</dbReference>
<evidence type="ECO:0000313" key="1">
    <source>
        <dbReference type="EMBL" id="KAL3863876.1"/>
    </source>
</evidence>
<dbReference type="AlphaFoldDB" id="A0ABD3VRW8"/>
<name>A0ABD3VRW8_SINWO</name>
<keyword evidence="2" id="KW-1185">Reference proteome</keyword>
<dbReference type="EMBL" id="JBJQND010000010">
    <property type="protein sequence ID" value="KAL3863876.1"/>
    <property type="molecule type" value="Genomic_DNA"/>
</dbReference>
<evidence type="ECO:0008006" key="3">
    <source>
        <dbReference type="Google" id="ProtNLM"/>
    </source>
</evidence>
<gene>
    <name evidence="1" type="ORF">ACJMK2_005603</name>
</gene>
<dbReference type="PANTHER" id="PTHR43544:SF12">
    <property type="entry name" value="NAD(P)-BINDING ROSSMANN-FOLD SUPERFAMILY PROTEIN"/>
    <property type="match status" value="1"/>
</dbReference>
<reference evidence="1 2" key="1">
    <citation type="submission" date="2024-11" db="EMBL/GenBank/DDBJ databases">
        <title>Chromosome-level genome assembly of the freshwater bivalve Anodonta woodiana.</title>
        <authorList>
            <person name="Chen X."/>
        </authorList>
    </citation>
    <scope>NUCLEOTIDE SEQUENCE [LARGE SCALE GENOMIC DNA]</scope>
    <source>
        <strain evidence="1">MN2024</strain>
        <tissue evidence="1">Gills</tissue>
    </source>
</reference>
<dbReference type="InterPro" id="IPR036291">
    <property type="entry name" value="NAD(P)-bd_dom_sf"/>
</dbReference>
<dbReference type="Proteomes" id="UP001634394">
    <property type="component" value="Unassembled WGS sequence"/>
</dbReference>
<sequence length="260" mass="28790">MASISLIQGASRGIGLEFCRHLLRKSSDGIVIATCRSPDSASHLKDLQKSHHERLQLCQLDVQNESHIQNVAKYVNEQFGRLDLLVNTAGMLHPSGRGETSLKDVSFEGLKTTFETNTFGPLMMAKYFSPLLIKGSGCFGQQAVEVKNRHAAILVNMSAKVGSITENKLGGWYSYRMSKVALNMATRNLSIELGRGRNRVICVALHPGTVDTDLSRPYNTNIIKLFSAEYSVNCLMAVIDSLKIEDSGQFLTYDRTQMPF</sequence>
<proteinExistence type="predicted"/>
<dbReference type="PRINTS" id="PR00081">
    <property type="entry name" value="GDHRDH"/>
</dbReference>
<organism evidence="1 2">
    <name type="scientific">Sinanodonta woodiana</name>
    <name type="common">Chinese pond mussel</name>
    <name type="synonym">Anodonta woodiana</name>
    <dbReference type="NCBI Taxonomy" id="1069815"/>
    <lineage>
        <taxon>Eukaryota</taxon>
        <taxon>Metazoa</taxon>
        <taxon>Spiralia</taxon>
        <taxon>Lophotrochozoa</taxon>
        <taxon>Mollusca</taxon>
        <taxon>Bivalvia</taxon>
        <taxon>Autobranchia</taxon>
        <taxon>Heteroconchia</taxon>
        <taxon>Palaeoheterodonta</taxon>
        <taxon>Unionida</taxon>
        <taxon>Unionoidea</taxon>
        <taxon>Unionidae</taxon>
        <taxon>Unioninae</taxon>
        <taxon>Sinanodonta</taxon>
    </lineage>
</organism>
<protein>
    <recommendedName>
        <fullName evidence="3">C-factor</fullName>
    </recommendedName>
</protein>
<dbReference type="PANTHER" id="PTHR43544">
    <property type="entry name" value="SHORT-CHAIN DEHYDROGENASE/REDUCTASE"/>
    <property type="match status" value="1"/>
</dbReference>
<accession>A0ABD3VRW8</accession>
<dbReference type="InterPro" id="IPR051468">
    <property type="entry name" value="Fungal_SecMetab_SDRs"/>
</dbReference>
<dbReference type="SUPFAM" id="SSF51735">
    <property type="entry name" value="NAD(P)-binding Rossmann-fold domains"/>
    <property type="match status" value="1"/>
</dbReference>
<dbReference type="CDD" id="cd05325">
    <property type="entry name" value="carb_red_sniffer_like_SDR_c"/>
    <property type="match status" value="1"/>
</dbReference>
<dbReference type="Pfam" id="PF00106">
    <property type="entry name" value="adh_short"/>
    <property type="match status" value="1"/>
</dbReference>